<evidence type="ECO:0000313" key="14">
    <source>
        <dbReference type="Proteomes" id="UP000319449"/>
    </source>
</evidence>
<keyword evidence="11" id="KW-0472">Membrane</keyword>
<evidence type="ECO:0000256" key="10">
    <source>
        <dbReference type="RuleBase" id="RU003915"/>
    </source>
</evidence>
<keyword evidence="11" id="KW-1133">Transmembrane helix</keyword>
<dbReference type="EC" id="5.2.1.8" evidence="10"/>
<evidence type="ECO:0000256" key="5">
    <source>
        <dbReference type="ARBA" id="ARBA00023110"/>
    </source>
</evidence>
<dbReference type="GO" id="GO:0042026">
    <property type="term" value="P:protein refolding"/>
    <property type="evidence" value="ECO:0007669"/>
    <property type="project" value="UniProtKB-ARBA"/>
</dbReference>
<evidence type="ECO:0000256" key="3">
    <source>
        <dbReference type="ARBA" id="ARBA00006577"/>
    </source>
</evidence>
<comment type="catalytic activity">
    <reaction evidence="1 9 10">
        <text>[protein]-peptidylproline (omega=180) = [protein]-peptidylproline (omega=0)</text>
        <dbReference type="Rhea" id="RHEA:16237"/>
        <dbReference type="Rhea" id="RHEA-COMP:10747"/>
        <dbReference type="Rhea" id="RHEA-COMP:10748"/>
        <dbReference type="ChEBI" id="CHEBI:83833"/>
        <dbReference type="ChEBI" id="CHEBI:83834"/>
        <dbReference type="EC" id="5.2.1.8"/>
    </reaction>
</comment>
<dbReference type="PANTHER" id="PTHR47861">
    <property type="entry name" value="FKBP-TYPE PEPTIDYL-PROLYL CIS-TRANS ISOMERASE SLYD"/>
    <property type="match status" value="1"/>
</dbReference>
<evidence type="ECO:0000313" key="13">
    <source>
        <dbReference type="EMBL" id="TWJ19036.1"/>
    </source>
</evidence>
<keyword evidence="11" id="KW-0812">Transmembrane</keyword>
<comment type="function">
    <text evidence="8">Also involved in hydrogenase metallocenter assembly, probably by participating in the nickel insertion step. This function in hydrogenase biosynthesis requires chaperone activity and the presence of the metal-binding domain, but not PPIase activity.</text>
</comment>
<keyword evidence="14" id="KW-1185">Reference proteome</keyword>
<comment type="similarity">
    <text evidence="3 10">Belongs to the FKBP-type PPIase family.</text>
</comment>
<dbReference type="InterPro" id="IPR046357">
    <property type="entry name" value="PPIase_dom_sf"/>
</dbReference>
<evidence type="ECO:0000256" key="2">
    <source>
        <dbReference type="ARBA" id="ARBA00004496"/>
    </source>
</evidence>
<sequence>MEGAGYGGGVIGNVIDSVRLNLALYREAGVAVRMLLVNNIVGHHPPASSLRSLNCIFLWTFFALPRTLLSITTATAAYHHQKRRNKVMAQVKQGDKVKFDYTGMLKDGTVFDSTLEGEECNSEECETGDCNHDDCGCGCETGPFELTIGSGEFFTQVEEALVGMAPGDKRTVVVPAVDAFGEHDTEKVFTVPRGDVPADLNPAVGDELILSNDENDDFGVTVTEVTVDSITFDANHPLAGEDLTFEIQLVEIL</sequence>
<dbReference type="PROSITE" id="PS50059">
    <property type="entry name" value="FKBP_PPIASE"/>
    <property type="match status" value="1"/>
</dbReference>
<comment type="subcellular location">
    <subcellularLocation>
        <location evidence="2">Cytoplasm</location>
    </subcellularLocation>
</comment>
<evidence type="ECO:0000256" key="8">
    <source>
        <dbReference type="ARBA" id="ARBA00037071"/>
    </source>
</evidence>
<name>A0A562VM52_9BACT</name>
<dbReference type="InterPro" id="IPR001179">
    <property type="entry name" value="PPIase_FKBP_dom"/>
</dbReference>
<evidence type="ECO:0000259" key="12">
    <source>
        <dbReference type="PROSITE" id="PS50059"/>
    </source>
</evidence>
<accession>A0A562VM52</accession>
<keyword evidence="6" id="KW-0143">Chaperone</keyword>
<dbReference type="Proteomes" id="UP000319449">
    <property type="component" value="Unassembled WGS sequence"/>
</dbReference>
<organism evidence="13 14">
    <name type="scientific">Geobacter argillaceus</name>
    <dbReference type="NCBI Taxonomy" id="345631"/>
    <lineage>
        <taxon>Bacteria</taxon>
        <taxon>Pseudomonadati</taxon>
        <taxon>Thermodesulfobacteriota</taxon>
        <taxon>Desulfuromonadia</taxon>
        <taxon>Geobacterales</taxon>
        <taxon>Geobacteraceae</taxon>
        <taxon>Geobacter</taxon>
    </lineage>
</organism>
<protein>
    <recommendedName>
        <fullName evidence="10">Peptidyl-prolyl cis-trans isomerase</fullName>
        <ecNumber evidence="10">5.2.1.8</ecNumber>
    </recommendedName>
</protein>
<comment type="caution">
    <text evidence="13">The sequence shown here is derived from an EMBL/GenBank/DDBJ whole genome shotgun (WGS) entry which is preliminary data.</text>
</comment>
<evidence type="ECO:0000256" key="11">
    <source>
        <dbReference type="SAM" id="Phobius"/>
    </source>
</evidence>
<gene>
    <name evidence="13" type="ORF">JN12_02255</name>
</gene>
<dbReference type="GO" id="GO:0005737">
    <property type="term" value="C:cytoplasm"/>
    <property type="evidence" value="ECO:0007669"/>
    <property type="project" value="UniProtKB-SubCell"/>
</dbReference>
<evidence type="ECO:0000256" key="7">
    <source>
        <dbReference type="ARBA" id="ARBA00023235"/>
    </source>
</evidence>
<dbReference type="SUPFAM" id="SSF54534">
    <property type="entry name" value="FKBP-like"/>
    <property type="match status" value="1"/>
</dbReference>
<dbReference type="GO" id="GO:0003755">
    <property type="term" value="F:peptidyl-prolyl cis-trans isomerase activity"/>
    <property type="evidence" value="ECO:0007669"/>
    <property type="project" value="UniProtKB-UniRule"/>
</dbReference>
<proteinExistence type="inferred from homology"/>
<dbReference type="Pfam" id="PF00254">
    <property type="entry name" value="FKBP_C"/>
    <property type="match status" value="1"/>
</dbReference>
<reference evidence="13 14" key="1">
    <citation type="submission" date="2019-07" db="EMBL/GenBank/DDBJ databases">
        <title>Genomic Encyclopedia of Archaeal and Bacterial Type Strains, Phase II (KMG-II): from individual species to whole genera.</title>
        <authorList>
            <person name="Goeker M."/>
        </authorList>
    </citation>
    <scope>NUCLEOTIDE SEQUENCE [LARGE SCALE GENOMIC DNA]</scope>
    <source>
        <strain evidence="13 14">ATCC BAA-1139</strain>
    </source>
</reference>
<dbReference type="EMBL" id="VLLN01000012">
    <property type="protein sequence ID" value="TWJ19036.1"/>
    <property type="molecule type" value="Genomic_DNA"/>
</dbReference>
<dbReference type="Gene3D" id="3.10.50.40">
    <property type="match status" value="1"/>
</dbReference>
<keyword evidence="5 9" id="KW-0697">Rotamase</keyword>
<evidence type="ECO:0000256" key="6">
    <source>
        <dbReference type="ARBA" id="ARBA00023186"/>
    </source>
</evidence>
<evidence type="ECO:0000256" key="9">
    <source>
        <dbReference type="PROSITE-ProRule" id="PRU00277"/>
    </source>
</evidence>
<keyword evidence="4" id="KW-0963">Cytoplasm</keyword>
<feature type="domain" description="PPIase FKBP-type" evidence="12">
    <location>
        <begin position="94"/>
        <end position="212"/>
    </location>
</feature>
<dbReference type="AlphaFoldDB" id="A0A562VM52"/>
<dbReference type="PANTHER" id="PTHR47861:SF3">
    <property type="entry name" value="FKBP-TYPE PEPTIDYL-PROLYL CIS-TRANS ISOMERASE SLYD"/>
    <property type="match status" value="1"/>
</dbReference>
<evidence type="ECO:0000256" key="1">
    <source>
        <dbReference type="ARBA" id="ARBA00000971"/>
    </source>
</evidence>
<feature type="transmembrane region" description="Helical" evidence="11">
    <location>
        <begin position="56"/>
        <end position="78"/>
    </location>
</feature>
<evidence type="ECO:0000256" key="4">
    <source>
        <dbReference type="ARBA" id="ARBA00022490"/>
    </source>
</evidence>
<keyword evidence="7 9" id="KW-0413">Isomerase</keyword>